<proteinExistence type="inferred from homology"/>
<feature type="region of interest" description="Disordered" evidence="6">
    <location>
        <begin position="1"/>
        <end position="93"/>
    </location>
</feature>
<dbReference type="InterPro" id="IPR018972">
    <property type="entry name" value="Sas10_C_dom"/>
</dbReference>
<evidence type="ECO:0000256" key="5">
    <source>
        <dbReference type="SAM" id="Coils"/>
    </source>
</evidence>
<evidence type="ECO:0000259" key="7">
    <source>
        <dbReference type="Pfam" id="PF09368"/>
    </source>
</evidence>
<dbReference type="FunCoup" id="A0A7M7QEF0">
    <property type="interactions" value="1587"/>
</dbReference>
<feature type="domain" description="Sas10 C-terminal" evidence="7">
    <location>
        <begin position="378"/>
        <end position="450"/>
    </location>
</feature>
<feature type="compositionally biased region" description="Basic and acidic residues" evidence="6">
    <location>
        <begin position="34"/>
        <end position="51"/>
    </location>
</feature>
<dbReference type="GO" id="GO:0032040">
    <property type="term" value="C:small-subunit processome"/>
    <property type="evidence" value="ECO:0007669"/>
    <property type="project" value="TreeGrafter"/>
</dbReference>
<dbReference type="GeneID" id="100114831"/>
<name>A0A7M7QEF0_NASVI</name>
<comment type="subcellular location">
    <subcellularLocation>
        <location evidence="1">Nucleus</location>
    </subcellularLocation>
</comment>
<dbReference type="Pfam" id="PF09368">
    <property type="entry name" value="Sas10"/>
    <property type="match status" value="1"/>
</dbReference>
<dbReference type="EnsemblMetazoa" id="XM_031930369">
    <property type="protein sequence ID" value="XP_031786229"/>
    <property type="gene ID" value="LOC100114831"/>
</dbReference>
<protein>
    <recommendedName>
        <fullName evidence="7">Sas10 C-terminal domain-containing protein</fullName>
    </recommendedName>
</protein>
<evidence type="ECO:0000256" key="3">
    <source>
        <dbReference type="ARBA" id="ARBA00022553"/>
    </source>
</evidence>
<feature type="coiled-coil region" evidence="5">
    <location>
        <begin position="115"/>
        <end position="145"/>
    </location>
</feature>
<dbReference type="GO" id="GO:0000462">
    <property type="term" value="P:maturation of SSU-rRNA from tricistronic rRNA transcript (SSU-rRNA, 5.8S rRNA, LSU-rRNA)"/>
    <property type="evidence" value="ECO:0007669"/>
    <property type="project" value="TreeGrafter"/>
</dbReference>
<dbReference type="PANTHER" id="PTHR13237:SF8">
    <property type="entry name" value="SOMETHING ABOUT SILENCING PROTEIN 10"/>
    <property type="match status" value="1"/>
</dbReference>
<evidence type="ECO:0000256" key="2">
    <source>
        <dbReference type="ARBA" id="ARBA00010979"/>
    </source>
</evidence>
<dbReference type="RefSeq" id="XP_031786229.1">
    <property type="nucleotide sequence ID" value="XM_031930369.2"/>
</dbReference>
<dbReference type="OrthoDB" id="1924577at2759"/>
<evidence type="ECO:0000256" key="6">
    <source>
        <dbReference type="SAM" id="MobiDB-lite"/>
    </source>
</evidence>
<feature type="compositionally biased region" description="Acidic residues" evidence="6">
    <location>
        <begin position="347"/>
        <end position="377"/>
    </location>
</feature>
<evidence type="ECO:0000256" key="4">
    <source>
        <dbReference type="ARBA" id="ARBA00023242"/>
    </source>
</evidence>
<dbReference type="Proteomes" id="UP000002358">
    <property type="component" value="Chromosome 1"/>
</dbReference>
<evidence type="ECO:0000256" key="1">
    <source>
        <dbReference type="ARBA" id="ARBA00004123"/>
    </source>
</evidence>
<feature type="compositionally biased region" description="Basic and acidic residues" evidence="6">
    <location>
        <begin position="331"/>
        <end position="343"/>
    </location>
</feature>
<reference evidence="8" key="1">
    <citation type="submission" date="2021-01" db="UniProtKB">
        <authorList>
            <consortium name="EnsemblMetazoa"/>
        </authorList>
    </citation>
    <scope>IDENTIFICATION</scope>
</reference>
<dbReference type="KEGG" id="nvi:100114831"/>
<feature type="region of interest" description="Disordered" evidence="6">
    <location>
        <begin position="319"/>
        <end position="426"/>
    </location>
</feature>
<dbReference type="InParanoid" id="A0A7M7QEF0"/>
<evidence type="ECO:0000313" key="9">
    <source>
        <dbReference type="Proteomes" id="UP000002358"/>
    </source>
</evidence>
<dbReference type="AlphaFoldDB" id="A0A7M7QEF0"/>
<accession>A0A7M7QEF0</accession>
<feature type="compositionally biased region" description="Basic residues" evidence="6">
    <location>
        <begin position="394"/>
        <end position="421"/>
    </location>
</feature>
<keyword evidence="5" id="KW-0175">Coiled coil</keyword>
<comment type="similarity">
    <text evidence="2">Belongs to the SAS10 family.</text>
</comment>
<dbReference type="InterPro" id="IPR007146">
    <property type="entry name" value="Sas10/Utp3/C1D"/>
</dbReference>
<keyword evidence="4" id="KW-0539">Nucleus</keyword>
<feature type="compositionally biased region" description="Acidic residues" evidence="6">
    <location>
        <begin position="10"/>
        <end position="33"/>
    </location>
</feature>
<dbReference type="CTD" id="31447"/>
<feature type="compositionally biased region" description="Acidic residues" evidence="6">
    <location>
        <begin position="52"/>
        <end position="91"/>
    </location>
</feature>
<keyword evidence="3" id="KW-0597">Phosphoprotein</keyword>
<sequence>MLKRKRNQEDDSSGGEMDDINMDEMLDSEEEFSENERNLLEKVRQKRKPENYDSEDEVMGFNNEEYDEDEDEEEKDSMESDIEGLGDDYDLPNEKAWGKKKKDFYSTDYVDADYASTSQKEIADAELEEQEARNLQKRLVEQLDEADFGLELVVSKEDASECNQDGEHIKTDLSKLSKRQKHELFEKESPEFLPLITDFQDRLTEARTVLGPYLDLVERANCKDCAATNFVKAKYDLLLHYCTNISFYLMLKAKKEPVASHPVIKRLAQYRQLLAQLEECQGDILDEIKELLEANENGETLYNSGDFSEVNIEKKKVETVKHSANKHKKLEHIEKADKNRVVYEGDSSMDEDEKYDQEISGDSDEGNNEENEDQEDTEEKRAITYQIAKNRGLTPHRKKEQRNPRVKHRNKYRKAKIRRRGAVREVRKETTRYGGEISGIKATVKKSIKLK</sequence>
<dbReference type="PANTHER" id="PTHR13237">
    <property type="entry name" value="SOMETHING ABOUT SILENCING PROTEIN 10-RELATED"/>
    <property type="match status" value="1"/>
</dbReference>
<keyword evidence="9" id="KW-1185">Reference proteome</keyword>
<dbReference type="Pfam" id="PF04000">
    <property type="entry name" value="Sas10_Utp3"/>
    <property type="match status" value="1"/>
</dbReference>
<organism evidence="8 9">
    <name type="scientific">Nasonia vitripennis</name>
    <name type="common">Parasitic wasp</name>
    <dbReference type="NCBI Taxonomy" id="7425"/>
    <lineage>
        <taxon>Eukaryota</taxon>
        <taxon>Metazoa</taxon>
        <taxon>Ecdysozoa</taxon>
        <taxon>Arthropoda</taxon>
        <taxon>Hexapoda</taxon>
        <taxon>Insecta</taxon>
        <taxon>Pterygota</taxon>
        <taxon>Neoptera</taxon>
        <taxon>Endopterygota</taxon>
        <taxon>Hymenoptera</taxon>
        <taxon>Apocrita</taxon>
        <taxon>Proctotrupomorpha</taxon>
        <taxon>Chalcidoidea</taxon>
        <taxon>Pteromalidae</taxon>
        <taxon>Pteromalinae</taxon>
        <taxon>Nasonia</taxon>
    </lineage>
</organism>
<evidence type="ECO:0000313" key="8">
    <source>
        <dbReference type="EnsemblMetazoa" id="XP_031786229"/>
    </source>
</evidence>